<evidence type="ECO:0000313" key="1">
    <source>
        <dbReference type="EMBL" id="MBI3126246.1"/>
    </source>
</evidence>
<evidence type="ECO:0008006" key="3">
    <source>
        <dbReference type="Google" id="ProtNLM"/>
    </source>
</evidence>
<dbReference type="Proteomes" id="UP000782312">
    <property type="component" value="Unassembled WGS sequence"/>
</dbReference>
<gene>
    <name evidence="1" type="ORF">HYZ11_01405</name>
</gene>
<organism evidence="1 2">
    <name type="scientific">Tectimicrobiota bacterium</name>
    <dbReference type="NCBI Taxonomy" id="2528274"/>
    <lineage>
        <taxon>Bacteria</taxon>
        <taxon>Pseudomonadati</taxon>
        <taxon>Nitrospinota/Tectimicrobiota group</taxon>
        <taxon>Candidatus Tectimicrobiota</taxon>
    </lineage>
</organism>
<dbReference type="EMBL" id="JACPUR010000001">
    <property type="protein sequence ID" value="MBI3126246.1"/>
    <property type="molecule type" value="Genomic_DNA"/>
</dbReference>
<dbReference type="AlphaFoldDB" id="A0A932HYM6"/>
<proteinExistence type="predicted"/>
<comment type="caution">
    <text evidence="1">The sequence shown here is derived from an EMBL/GenBank/DDBJ whole genome shotgun (WGS) entry which is preliminary data.</text>
</comment>
<evidence type="ECO:0000313" key="2">
    <source>
        <dbReference type="Proteomes" id="UP000782312"/>
    </source>
</evidence>
<name>A0A932HYM6_UNCTE</name>
<protein>
    <recommendedName>
        <fullName evidence="3">Restriction endonuclease</fullName>
    </recommendedName>
</protein>
<accession>A0A932HYM6</accession>
<reference evidence="1" key="1">
    <citation type="submission" date="2020-07" db="EMBL/GenBank/DDBJ databases">
        <title>Huge and variable diversity of episymbiotic CPR bacteria and DPANN archaea in groundwater ecosystems.</title>
        <authorList>
            <person name="He C.Y."/>
            <person name="Keren R."/>
            <person name="Whittaker M."/>
            <person name="Farag I.F."/>
            <person name="Doudna J."/>
            <person name="Cate J.H.D."/>
            <person name="Banfield J.F."/>
        </authorList>
    </citation>
    <scope>NUCLEOTIDE SEQUENCE</scope>
    <source>
        <strain evidence="1">NC_groundwater_763_Ag_S-0.2um_68_21</strain>
    </source>
</reference>
<sequence>MSEEDRARLQYQLQSVYEALSKTRVLAGIFDQTWFYRIKQEIEKADLSEPFTSDAAFMFFMLSHPFRGIEWFESAQKLLEEGHPQDLERGQEIAIALFGRDPVRTFLPILEERLASLQALPFKQSEVANKLKELCATRFSQKFQNHAFELSVLGFFAKKEILTDIEVSVGNGGSKVDGEIKIDNRPILIEVTLTTQEILSRVPGPHTANPNTLIAQVFNKVHKKVGRGRQLGVAGGNPSILFLGRNPLGADRHFAQLGIERCFDDPTLNLSGIVISDSWKFLQTEFHELPHSRTPLSKLEIDKLRSLLDR</sequence>